<evidence type="ECO:0008006" key="6">
    <source>
        <dbReference type="Google" id="ProtNLM"/>
    </source>
</evidence>
<accession>A0A2L0FBD4</accession>
<dbReference type="Proteomes" id="UP000238348">
    <property type="component" value="Chromosome"/>
</dbReference>
<dbReference type="PIRSF" id="PIRSF036540">
    <property type="entry name" value="UCP036540_AIR"/>
    <property type="match status" value="1"/>
</dbReference>
<feature type="domain" description="PurM-like C-terminal" evidence="3">
    <location>
        <begin position="201"/>
        <end position="332"/>
    </location>
</feature>
<dbReference type="GO" id="GO:0009228">
    <property type="term" value="P:thiamine biosynthetic process"/>
    <property type="evidence" value="ECO:0007669"/>
    <property type="project" value="UniProtKB-KW"/>
</dbReference>
<dbReference type="OrthoDB" id="9767928at2"/>
<evidence type="ECO:0000259" key="2">
    <source>
        <dbReference type="Pfam" id="PF00586"/>
    </source>
</evidence>
<dbReference type="NCBIfam" id="TIGR04049">
    <property type="entry name" value="AIR_rel_sll0787"/>
    <property type="match status" value="1"/>
</dbReference>
<protein>
    <recommendedName>
        <fullName evidence="6">AIR synthase</fullName>
    </recommendedName>
</protein>
<dbReference type="Pfam" id="PF02769">
    <property type="entry name" value="AIRS_C"/>
    <property type="match status" value="1"/>
</dbReference>
<dbReference type="InterPro" id="IPR010918">
    <property type="entry name" value="PurM-like_C_dom"/>
</dbReference>
<dbReference type="InterPro" id="IPR016188">
    <property type="entry name" value="PurM-like_N"/>
</dbReference>
<keyword evidence="1" id="KW-0784">Thiamine biosynthesis</keyword>
<dbReference type="InterPro" id="IPR036676">
    <property type="entry name" value="PurM-like_C_sf"/>
</dbReference>
<dbReference type="Pfam" id="PF00586">
    <property type="entry name" value="AIRS"/>
    <property type="match status" value="1"/>
</dbReference>
<dbReference type="InterPro" id="IPR036921">
    <property type="entry name" value="PurM-like_N_sf"/>
</dbReference>
<dbReference type="PANTHER" id="PTHR30270">
    <property type="entry name" value="THIAMINE-MONOPHOSPHATE KINASE"/>
    <property type="match status" value="1"/>
</dbReference>
<dbReference type="AlphaFoldDB" id="A0A2L0FBD4"/>
<dbReference type="InterPro" id="IPR024030">
    <property type="entry name" value="AIR_synthase-rel_sll0787"/>
</dbReference>
<proteinExistence type="predicted"/>
<dbReference type="InterPro" id="IPR011413">
    <property type="entry name" value="UCP036540_AIR"/>
</dbReference>
<evidence type="ECO:0000259" key="3">
    <source>
        <dbReference type="Pfam" id="PF02769"/>
    </source>
</evidence>
<evidence type="ECO:0000313" key="5">
    <source>
        <dbReference type="Proteomes" id="UP000238348"/>
    </source>
</evidence>
<dbReference type="Gene3D" id="3.30.1330.10">
    <property type="entry name" value="PurM-like, N-terminal domain"/>
    <property type="match status" value="1"/>
</dbReference>
<dbReference type="EMBL" id="CP012673">
    <property type="protein sequence ID" value="AUX48916.1"/>
    <property type="molecule type" value="Genomic_DNA"/>
</dbReference>
<evidence type="ECO:0000313" key="4">
    <source>
        <dbReference type="EMBL" id="AUX48916.1"/>
    </source>
</evidence>
<name>A0A2L0FBD4_SORCE</name>
<dbReference type="SUPFAM" id="SSF56042">
    <property type="entry name" value="PurM C-terminal domain-like"/>
    <property type="match status" value="1"/>
</dbReference>
<organism evidence="4 5">
    <name type="scientific">Sorangium cellulosum</name>
    <name type="common">Polyangium cellulosum</name>
    <dbReference type="NCBI Taxonomy" id="56"/>
    <lineage>
        <taxon>Bacteria</taxon>
        <taxon>Pseudomonadati</taxon>
        <taxon>Myxococcota</taxon>
        <taxon>Polyangia</taxon>
        <taxon>Polyangiales</taxon>
        <taxon>Polyangiaceae</taxon>
        <taxon>Sorangium</taxon>
    </lineage>
</organism>
<dbReference type="CDD" id="cd02192">
    <property type="entry name" value="PurM-like3"/>
    <property type="match status" value="1"/>
</dbReference>
<dbReference type="GO" id="GO:0009030">
    <property type="term" value="F:thiamine-phosphate kinase activity"/>
    <property type="evidence" value="ECO:0007669"/>
    <property type="project" value="InterPro"/>
</dbReference>
<reference evidence="4 5" key="1">
    <citation type="submission" date="2015-09" db="EMBL/GenBank/DDBJ databases">
        <title>Sorangium comparison.</title>
        <authorList>
            <person name="Zaburannyi N."/>
            <person name="Bunk B."/>
            <person name="Overmann J."/>
            <person name="Mueller R."/>
        </authorList>
    </citation>
    <scope>NUCLEOTIDE SEQUENCE [LARGE SCALE GENOMIC DNA]</scope>
    <source>
        <strain evidence="4 5">So ce26</strain>
    </source>
</reference>
<gene>
    <name evidence="4" type="ORF">SOCE26_104590</name>
</gene>
<feature type="domain" description="PurM-like N-terminal" evidence="2">
    <location>
        <begin position="61"/>
        <end position="165"/>
    </location>
</feature>
<dbReference type="PANTHER" id="PTHR30270:SF0">
    <property type="entry name" value="THIAMINE-MONOPHOSPHATE KINASE"/>
    <property type="match status" value="1"/>
</dbReference>
<dbReference type="Gene3D" id="3.90.650.10">
    <property type="entry name" value="PurM-like C-terminal domain"/>
    <property type="match status" value="1"/>
</dbReference>
<dbReference type="SUPFAM" id="SSF55326">
    <property type="entry name" value="PurM N-terminal domain-like"/>
    <property type="match status" value="1"/>
</dbReference>
<dbReference type="InterPro" id="IPR006283">
    <property type="entry name" value="ThiL-like"/>
</dbReference>
<evidence type="ECO:0000256" key="1">
    <source>
        <dbReference type="ARBA" id="ARBA00022977"/>
    </source>
</evidence>
<dbReference type="RefSeq" id="WP_104986699.1">
    <property type="nucleotide sequence ID" value="NZ_CP012673.1"/>
</dbReference>
<sequence>MLARIADHLRGALGILAKKDVQIPARHLAREGGATPAGSMGGVTGVTGASGAGGATRPALGDDCAAIPDGDGYLLLAAEGIWPAFLEGDPRFAGYSAVMVNISDVYAMGGRPIAVVDVVWGTSAGALEPVWEGMLAASRAYGVPIVGGHTSARSPYNALAVAIAGRARRLITSFAARPGDVLVAAIDLRGRMHPEHPFWDASTGADPARLRADLEVLPGLAEAGLCDAGKDISMGGVAGTLLMLLETSGVGALLDVEAVPRPRDTRDARSPRDPRGPRDVPIERWLLAFPSYGFLLSVRPEAAREVLAAFERRGITSAAVGVVDGSRRLTLEASGERQVLWDLAAEPLTGFAGEGAR</sequence>